<feature type="non-terminal residue" evidence="2">
    <location>
        <position position="1"/>
    </location>
</feature>
<accession>A0A3E2H3R4</accession>
<comment type="caution">
    <text evidence="2">The sequence shown here is derived from an EMBL/GenBank/DDBJ whole genome shotgun (WGS) entry which is preliminary data.</text>
</comment>
<keyword evidence="3" id="KW-1185">Reference proteome</keyword>
<sequence>MFNPPFLQNYGTAQSDSPSTQSQANLTEFGTGERQDDPFFGYNLNPLQEGEILDPWLEIGSHTGSNLTEMLPSNPQQNDLGSPHPSDSELDQPQSDVIDNFMHNEPIMESLHFENELFIAQEPWKTKFDGVKMLEREISSRHRQE</sequence>
<feature type="region of interest" description="Disordered" evidence="1">
    <location>
        <begin position="1"/>
        <end position="38"/>
    </location>
</feature>
<name>A0A3E2H3R4_SCYLI</name>
<dbReference type="Proteomes" id="UP000258309">
    <property type="component" value="Unassembled WGS sequence"/>
</dbReference>
<reference evidence="2 3" key="1">
    <citation type="submission" date="2018-05" db="EMBL/GenBank/DDBJ databases">
        <title>Draft genome sequence of Scytalidium lignicola DSM 105466, a ubiquitous saprotrophic fungus.</title>
        <authorList>
            <person name="Buettner E."/>
            <person name="Gebauer A.M."/>
            <person name="Hofrichter M."/>
            <person name="Liers C."/>
            <person name="Kellner H."/>
        </authorList>
    </citation>
    <scope>NUCLEOTIDE SEQUENCE [LARGE SCALE GENOMIC DNA]</scope>
    <source>
        <strain evidence="2 3">DSM 105466</strain>
    </source>
</reference>
<gene>
    <name evidence="2" type="ORF">B7463_g8321</name>
</gene>
<dbReference type="EMBL" id="NCSJ02000180">
    <property type="protein sequence ID" value="RFU28009.1"/>
    <property type="molecule type" value="Genomic_DNA"/>
</dbReference>
<dbReference type="AlphaFoldDB" id="A0A3E2H3R4"/>
<feature type="compositionally biased region" description="Polar residues" evidence="1">
    <location>
        <begin position="62"/>
        <end position="80"/>
    </location>
</feature>
<proteinExistence type="predicted"/>
<organism evidence="2 3">
    <name type="scientific">Scytalidium lignicola</name>
    <name type="common">Hyphomycete</name>
    <dbReference type="NCBI Taxonomy" id="5539"/>
    <lineage>
        <taxon>Eukaryota</taxon>
        <taxon>Fungi</taxon>
        <taxon>Dikarya</taxon>
        <taxon>Ascomycota</taxon>
        <taxon>Pezizomycotina</taxon>
        <taxon>Leotiomycetes</taxon>
        <taxon>Leotiomycetes incertae sedis</taxon>
        <taxon>Scytalidium</taxon>
    </lineage>
</organism>
<evidence type="ECO:0000313" key="2">
    <source>
        <dbReference type="EMBL" id="RFU28009.1"/>
    </source>
</evidence>
<evidence type="ECO:0000313" key="3">
    <source>
        <dbReference type="Proteomes" id="UP000258309"/>
    </source>
</evidence>
<feature type="non-terminal residue" evidence="2">
    <location>
        <position position="145"/>
    </location>
</feature>
<feature type="compositionally biased region" description="Polar residues" evidence="1">
    <location>
        <begin position="9"/>
        <end position="28"/>
    </location>
</feature>
<feature type="region of interest" description="Disordered" evidence="1">
    <location>
        <begin position="61"/>
        <end position="96"/>
    </location>
</feature>
<evidence type="ECO:0000256" key="1">
    <source>
        <dbReference type="SAM" id="MobiDB-lite"/>
    </source>
</evidence>
<protein>
    <submittedName>
        <fullName evidence="2">Uncharacterized protein</fullName>
    </submittedName>
</protein>